<evidence type="ECO:0000259" key="2">
    <source>
        <dbReference type="Pfam" id="PF14534"/>
    </source>
</evidence>
<feature type="domain" description="DUF4440" evidence="2">
    <location>
        <begin position="44"/>
        <end position="152"/>
    </location>
</feature>
<dbReference type="OrthoDB" id="10195358at2759"/>
<name>A0A8B7YIF5_ACAPL</name>
<dbReference type="InterPro" id="IPR027843">
    <property type="entry name" value="DUF4440"/>
</dbReference>
<keyword evidence="1" id="KW-0732">Signal</keyword>
<accession>A0A8B7YIF5</accession>
<sequence length="161" mass="18193">MPIYRHPFDWYVIMSSPTCLSVFLLVVMLVAQPLNTQAGVQDTITALNTQYVNAINQDNVNSVMELYDNDCVMMLEGFETISGKSRTQPYVAKMIGDVTTVTFTSQEVTPMDDAADYVYQRSKFSGQNANGKVVYDGKSLMIWKKNDSSYKIHIHMYNSDS</sequence>
<dbReference type="GeneID" id="110980129"/>
<feature type="signal peptide" evidence="1">
    <location>
        <begin position="1"/>
        <end position="38"/>
    </location>
</feature>
<dbReference type="Proteomes" id="UP000694845">
    <property type="component" value="Unplaced"/>
</dbReference>
<organism evidence="3 4">
    <name type="scientific">Acanthaster planci</name>
    <name type="common">Crown-of-thorns starfish</name>
    <dbReference type="NCBI Taxonomy" id="133434"/>
    <lineage>
        <taxon>Eukaryota</taxon>
        <taxon>Metazoa</taxon>
        <taxon>Echinodermata</taxon>
        <taxon>Eleutherozoa</taxon>
        <taxon>Asterozoa</taxon>
        <taxon>Asteroidea</taxon>
        <taxon>Valvatacea</taxon>
        <taxon>Valvatida</taxon>
        <taxon>Acanthasteridae</taxon>
        <taxon>Acanthaster</taxon>
    </lineage>
</organism>
<protein>
    <submittedName>
        <fullName evidence="4">Uncharacterized protein LOC110980129 isoform X1</fullName>
    </submittedName>
</protein>
<keyword evidence="3" id="KW-1185">Reference proteome</keyword>
<reference evidence="4" key="1">
    <citation type="submission" date="2025-08" db="UniProtKB">
        <authorList>
            <consortium name="RefSeq"/>
        </authorList>
    </citation>
    <scope>IDENTIFICATION</scope>
</reference>
<feature type="chain" id="PRO_5034266629" evidence="1">
    <location>
        <begin position="39"/>
        <end position="161"/>
    </location>
</feature>
<evidence type="ECO:0000313" key="3">
    <source>
        <dbReference type="Proteomes" id="UP000694845"/>
    </source>
</evidence>
<dbReference type="SUPFAM" id="SSF54427">
    <property type="entry name" value="NTF2-like"/>
    <property type="match status" value="1"/>
</dbReference>
<evidence type="ECO:0000256" key="1">
    <source>
        <dbReference type="SAM" id="SignalP"/>
    </source>
</evidence>
<dbReference type="KEGG" id="aplc:110980129"/>
<dbReference type="RefSeq" id="XP_022092185.1">
    <property type="nucleotide sequence ID" value="XM_022236493.1"/>
</dbReference>
<evidence type="ECO:0000313" key="4">
    <source>
        <dbReference type="RefSeq" id="XP_022092185.1"/>
    </source>
</evidence>
<dbReference type="Pfam" id="PF14534">
    <property type="entry name" value="DUF4440"/>
    <property type="match status" value="1"/>
</dbReference>
<dbReference type="InterPro" id="IPR032710">
    <property type="entry name" value="NTF2-like_dom_sf"/>
</dbReference>
<proteinExistence type="predicted"/>
<gene>
    <name evidence="4" type="primary">LOC110980129</name>
</gene>
<dbReference type="AlphaFoldDB" id="A0A8B7YIF5"/>
<dbReference type="Gene3D" id="3.10.450.50">
    <property type="match status" value="1"/>
</dbReference>